<evidence type="ECO:0008006" key="5">
    <source>
        <dbReference type="Google" id="ProtNLM"/>
    </source>
</evidence>
<dbReference type="OrthoDB" id="7059210at2"/>
<dbReference type="RefSeq" id="WP_101892894.1">
    <property type="nucleotide sequence ID" value="NZ_CP022684.1"/>
</dbReference>
<gene>
    <name evidence="3" type="ORF">Kalk_03595</name>
</gene>
<dbReference type="Pfam" id="PF13622">
    <property type="entry name" value="4HBT_3"/>
    <property type="match status" value="1"/>
</dbReference>
<dbReference type="InterPro" id="IPR049450">
    <property type="entry name" value="ACOT8-like_C"/>
</dbReference>
<dbReference type="PANTHER" id="PTHR38110:SF1">
    <property type="entry name" value="THIOESTERASE DOMAIN-CONTAINING PROTEIN"/>
    <property type="match status" value="1"/>
</dbReference>
<evidence type="ECO:0000313" key="3">
    <source>
        <dbReference type="EMBL" id="AUM11554.1"/>
    </source>
</evidence>
<name>A0A2K9LL89_9GAMM</name>
<accession>A0A2K9LL89</accession>
<feature type="domain" description="Acyl-CoA thioesterase-like N-terminal HotDog" evidence="1">
    <location>
        <begin position="23"/>
        <end position="105"/>
    </location>
</feature>
<dbReference type="PANTHER" id="PTHR38110">
    <property type="entry name" value="CHROMOSOME 23, WHOLE GENOME SHOTGUN SEQUENCE"/>
    <property type="match status" value="1"/>
</dbReference>
<dbReference type="InterPro" id="IPR042171">
    <property type="entry name" value="Acyl-CoA_hotdog"/>
</dbReference>
<dbReference type="KEGG" id="kak:Kalk_03595"/>
<dbReference type="InterPro" id="IPR049449">
    <property type="entry name" value="TesB_ACOT8-like_N"/>
</dbReference>
<evidence type="ECO:0000313" key="4">
    <source>
        <dbReference type="Proteomes" id="UP000235116"/>
    </source>
</evidence>
<dbReference type="Pfam" id="PF20789">
    <property type="entry name" value="4HBT_3C"/>
    <property type="match status" value="1"/>
</dbReference>
<dbReference type="InterPro" id="IPR052389">
    <property type="entry name" value="Sec_Metab_Biosynth-Assoc"/>
</dbReference>
<evidence type="ECO:0000259" key="2">
    <source>
        <dbReference type="Pfam" id="PF20789"/>
    </source>
</evidence>
<sequence>MSEFWDDTAVERVADNILKANVTDRWSVNGIPNGGYMMSIAARAFSESLSHPDPLTITGHYVEKAMVGPADLHLEVIRQGNTVSTAALKFVQEGKERVRFTATYGDLEETSGVTWVGDQPPEIQREKCLTSPRFLAIHERVELLFSPVTADWLRGKTADRMDHELMAFLRDGTEPDVMSLPFFADCVPPTTFSKFGAVGWVPTLELTVHVRAKPAPGLLTARFRTRYLINGLMEEDGEIWDSRGELVALSRQLAKYRGGAL</sequence>
<reference evidence="4" key="1">
    <citation type="submission" date="2017-08" db="EMBL/GenBank/DDBJ databases">
        <title>Direct submision.</title>
        <authorList>
            <person name="Kim S.-J."/>
            <person name="Rhee S.-K."/>
        </authorList>
    </citation>
    <scope>NUCLEOTIDE SEQUENCE [LARGE SCALE GENOMIC DNA]</scope>
    <source>
        <strain evidence="4">GI5</strain>
    </source>
</reference>
<organism evidence="3 4">
    <name type="scientific">Ketobacter alkanivorans</name>
    <dbReference type="NCBI Taxonomy" id="1917421"/>
    <lineage>
        <taxon>Bacteria</taxon>
        <taxon>Pseudomonadati</taxon>
        <taxon>Pseudomonadota</taxon>
        <taxon>Gammaproteobacteria</taxon>
        <taxon>Pseudomonadales</taxon>
        <taxon>Ketobacteraceae</taxon>
        <taxon>Ketobacter</taxon>
    </lineage>
</organism>
<feature type="domain" description="Acyl-CoA thioesterase-like C-terminal" evidence="2">
    <location>
        <begin position="135"/>
        <end position="254"/>
    </location>
</feature>
<evidence type="ECO:0000259" key="1">
    <source>
        <dbReference type="Pfam" id="PF13622"/>
    </source>
</evidence>
<proteinExistence type="predicted"/>
<dbReference type="SUPFAM" id="SSF54637">
    <property type="entry name" value="Thioesterase/thiol ester dehydrase-isomerase"/>
    <property type="match status" value="2"/>
</dbReference>
<keyword evidence="4" id="KW-1185">Reference proteome</keyword>
<dbReference type="Gene3D" id="2.40.160.210">
    <property type="entry name" value="Acyl-CoA thioesterase, double hotdog domain"/>
    <property type="match status" value="1"/>
</dbReference>
<dbReference type="Proteomes" id="UP000235116">
    <property type="component" value="Chromosome"/>
</dbReference>
<protein>
    <recommendedName>
        <fullName evidence="5">TesB-like acyl-CoA thioesterase 3</fullName>
    </recommendedName>
</protein>
<dbReference type="EMBL" id="CP022684">
    <property type="protein sequence ID" value="AUM11554.1"/>
    <property type="molecule type" value="Genomic_DNA"/>
</dbReference>
<dbReference type="InterPro" id="IPR029069">
    <property type="entry name" value="HotDog_dom_sf"/>
</dbReference>
<dbReference type="AlphaFoldDB" id="A0A2K9LL89"/>